<dbReference type="InterPro" id="IPR013595">
    <property type="entry name" value="Pept_S33_TAP-like_C"/>
</dbReference>
<dbReference type="Proteomes" id="UP000295096">
    <property type="component" value="Unassembled WGS sequence"/>
</dbReference>
<protein>
    <submittedName>
        <fullName evidence="4">Alpha/beta hydrolase</fullName>
    </submittedName>
</protein>
<dbReference type="InterPro" id="IPR029058">
    <property type="entry name" value="AB_hydrolase_fold"/>
</dbReference>
<feature type="domain" description="Serine aminopeptidase S33" evidence="3">
    <location>
        <begin position="99"/>
        <end position="210"/>
    </location>
</feature>
<evidence type="ECO:0000259" key="3">
    <source>
        <dbReference type="Pfam" id="PF12146"/>
    </source>
</evidence>
<evidence type="ECO:0000313" key="4">
    <source>
        <dbReference type="EMBL" id="TDH62066.1"/>
    </source>
</evidence>
<dbReference type="AlphaFoldDB" id="A0A4R5QG75"/>
<dbReference type="OrthoDB" id="9798884at2"/>
<feature type="transmembrane region" description="Helical" evidence="1">
    <location>
        <begin position="26"/>
        <end position="46"/>
    </location>
</feature>
<evidence type="ECO:0000313" key="5">
    <source>
        <dbReference type="Proteomes" id="UP000295096"/>
    </source>
</evidence>
<reference evidence="4 5" key="1">
    <citation type="journal article" date="2016" name="J. Microbiol.">
        <title>Dankookia rubra gen. nov., sp. nov., an alphaproteobacterium isolated from sediment of a shallow stream.</title>
        <authorList>
            <person name="Kim W.H."/>
            <person name="Kim D.H."/>
            <person name="Kang K."/>
            <person name="Ahn T.Y."/>
        </authorList>
    </citation>
    <scope>NUCLEOTIDE SEQUENCE [LARGE SCALE GENOMIC DNA]</scope>
    <source>
        <strain evidence="4 5">JCM30602</strain>
    </source>
</reference>
<name>A0A4R5QG75_9PROT</name>
<evidence type="ECO:0000256" key="1">
    <source>
        <dbReference type="SAM" id="Phobius"/>
    </source>
</evidence>
<dbReference type="InterPro" id="IPR022742">
    <property type="entry name" value="Hydrolase_4"/>
</dbReference>
<dbReference type="Pfam" id="PF12146">
    <property type="entry name" value="Hydrolase_4"/>
    <property type="match status" value="1"/>
</dbReference>
<feature type="domain" description="Peptidase S33 tripeptidyl aminopeptidase-like C-terminal" evidence="2">
    <location>
        <begin position="232"/>
        <end position="291"/>
    </location>
</feature>
<sequence length="303" mass="31870">MPAGRRPARVPSDAFSALGPRSLLDGMLALALVAAVLWLCAVAAVWGRQEKLIFRPDARPLGEIPAELAAVRFRRARVWTRDGLELAFWAAEPLLGMPTLVLFHGNAGNAADRAPALAPFAAAGYGVVLAEYRGYAGNPGCPSETGFLRDARAYLGWVASTWQEPSPILCGESIGSGVAVRMAMEQSVRAIMLDAPYTSVADLAAAMYRWLPARALLRHPFDTLSCLPLVRAPLLVVHGEADPLIPPEHGRRVAAAAGGPAEFVLLPGIGHPVLGNDPAGHGAAAVRSFLTRLARATDAAAGT</sequence>
<keyword evidence="4" id="KW-0378">Hydrolase</keyword>
<keyword evidence="1" id="KW-0472">Membrane</keyword>
<dbReference type="SUPFAM" id="SSF53474">
    <property type="entry name" value="alpha/beta-Hydrolases"/>
    <property type="match status" value="1"/>
</dbReference>
<dbReference type="GO" id="GO:0016787">
    <property type="term" value="F:hydrolase activity"/>
    <property type="evidence" value="ECO:0007669"/>
    <property type="project" value="UniProtKB-KW"/>
</dbReference>
<proteinExistence type="predicted"/>
<keyword evidence="5" id="KW-1185">Reference proteome</keyword>
<comment type="caution">
    <text evidence="4">The sequence shown here is derived from an EMBL/GenBank/DDBJ whole genome shotgun (WGS) entry which is preliminary data.</text>
</comment>
<accession>A0A4R5QG75</accession>
<dbReference type="Gene3D" id="3.40.50.1820">
    <property type="entry name" value="alpha/beta hydrolase"/>
    <property type="match status" value="1"/>
</dbReference>
<evidence type="ECO:0000259" key="2">
    <source>
        <dbReference type="Pfam" id="PF08386"/>
    </source>
</evidence>
<keyword evidence="1" id="KW-1133">Transmembrane helix</keyword>
<organism evidence="4 5">
    <name type="scientific">Dankookia rubra</name>
    <dbReference type="NCBI Taxonomy" id="1442381"/>
    <lineage>
        <taxon>Bacteria</taxon>
        <taxon>Pseudomonadati</taxon>
        <taxon>Pseudomonadota</taxon>
        <taxon>Alphaproteobacteria</taxon>
        <taxon>Acetobacterales</taxon>
        <taxon>Roseomonadaceae</taxon>
        <taxon>Dankookia</taxon>
    </lineage>
</organism>
<keyword evidence="1" id="KW-0812">Transmembrane</keyword>
<dbReference type="EMBL" id="SMSJ01000015">
    <property type="protein sequence ID" value="TDH62066.1"/>
    <property type="molecule type" value="Genomic_DNA"/>
</dbReference>
<dbReference type="Pfam" id="PF08386">
    <property type="entry name" value="Abhydrolase_4"/>
    <property type="match status" value="1"/>
</dbReference>
<dbReference type="PANTHER" id="PTHR12277">
    <property type="entry name" value="ALPHA/BETA HYDROLASE DOMAIN-CONTAINING PROTEIN"/>
    <property type="match status" value="1"/>
</dbReference>
<gene>
    <name evidence="4" type="ORF">E2C06_13965</name>
</gene>